<feature type="transmembrane region" description="Helical" evidence="5">
    <location>
        <begin position="47"/>
        <end position="66"/>
    </location>
</feature>
<feature type="transmembrane region" description="Helical" evidence="5">
    <location>
        <begin position="195"/>
        <end position="215"/>
    </location>
</feature>
<organism evidence="6 7">
    <name type="scientific">Parvicella tangerina</name>
    <dbReference type="NCBI Taxonomy" id="2829795"/>
    <lineage>
        <taxon>Bacteria</taxon>
        <taxon>Pseudomonadati</taxon>
        <taxon>Bacteroidota</taxon>
        <taxon>Flavobacteriia</taxon>
        <taxon>Flavobacteriales</taxon>
        <taxon>Parvicellaceae</taxon>
        <taxon>Parvicella</taxon>
    </lineage>
</organism>
<evidence type="ECO:0000256" key="4">
    <source>
        <dbReference type="ARBA" id="ARBA00023136"/>
    </source>
</evidence>
<feature type="transmembrane region" description="Helical" evidence="5">
    <location>
        <begin position="172"/>
        <end position="189"/>
    </location>
</feature>
<evidence type="ECO:0000256" key="3">
    <source>
        <dbReference type="ARBA" id="ARBA00022989"/>
    </source>
</evidence>
<evidence type="ECO:0000256" key="5">
    <source>
        <dbReference type="SAM" id="Phobius"/>
    </source>
</evidence>
<dbReference type="RefSeq" id="WP_258542859.1">
    <property type="nucleotide sequence ID" value="NZ_OU015584.1"/>
</dbReference>
<dbReference type="GO" id="GO:0016829">
    <property type="term" value="F:lyase activity"/>
    <property type="evidence" value="ECO:0007669"/>
    <property type="project" value="InterPro"/>
</dbReference>
<dbReference type="PANTHER" id="PTHR42038">
    <property type="match status" value="1"/>
</dbReference>
<dbReference type="EMBL" id="OU015584">
    <property type="protein sequence ID" value="CAG5085079.1"/>
    <property type="molecule type" value="Genomic_DNA"/>
</dbReference>
<dbReference type="GO" id="GO:0016020">
    <property type="term" value="C:membrane"/>
    <property type="evidence" value="ECO:0007669"/>
    <property type="project" value="UniProtKB-SubCell"/>
</dbReference>
<feature type="transmembrane region" description="Helical" evidence="5">
    <location>
        <begin position="16"/>
        <end position="35"/>
    </location>
</feature>
<dbReference type="KEGG" id="ptan:CRYO30217_02644"/>
<evidence type="ECO:0000256" key="2">
    <source>
        <dbReference type="ARBA" id="ARBA00022692"/>
    </source>
</evidence>
<dbReference type="Proteomes" id="UP000683507">
    <property type="component" value="Chromosome"/>
</dbReference>
<accession>A0A916JP33</accession>
<evidence type="ECO:0000313" key="6">
    <source>
        <dbReference type="EMBL" id="CAG5085079.1"/>
    </source>
</evidence>
<feature type="transmembrane region" description="Helical" evidence="5">
    <location>
        <begin position="111"/>
        <end position="131"/>
    </location>
</feature>
<keyword evidence="3 5" id="KW-1133">Transmembrane helix</keyword>
<dbReference type="Pfam" id="PF25129">
    <property type="entry name" value="Pyr4-TMTC"/>
    <property type="match status" value="1"/>
</dbReference>
<comment type="subcellular location">
    <subcellularLocation>
        <location evidence="1">Membrane</location>
        <topology evidence="1">Multi-pass membrane protein</topology>
    </subcellularLocation>
</comment>
<dbReference type="AlphaFoldDB" id="A0A916JP33"/>
<protein>
    <submittedName>
        <fullName evidence="6">Uncharacterized protein</fullName>
    </submittedName>
</protein>
<keyword evidence="4 5" id="KW-0472">Membrane</keyword>
<reference evidence="6" key="1">
    <citation type="submission" date="2021-04" db="EMBL/GenBank/DDBJ databases">
        <authorList>
            <person name="Rodrigo-Torres L."/>
            <person name="Arahal R. D."/>
            <person name="Lucena T."/>
        </authorList>
    </citation>
    <scope>NUCLEOTIDE SEQUENCE</scope>
    <source>
        <strain evidence="6">AS29M-1</strain>
    </source>
</reference>
<feature type="transmembrane region" description="Helical" evidence="5">
    <location>
        <begin position="143"/>
        <end position="160"/>
    </location>
</feature>
<name>A0A916JP33_9FLAO</name>
<gene>
    <name evidence="6" type="ORF">CRYO30217_02644</name>
</gene>
<sequence length="232" mass="27748">MRDINYWINLKEFTPYELIVTSIGWLFWITLYILIIRSIRKDKYVEMPWVCALGNISWEFVWGFFFYETINLGEFFVWSYRAWFFLDIYILYGVFKYGSKQVDIPDIKKNFNWLVLVVIAGWVTLYSTFIYSGFDHKWGSQSAYISNVLISTLFITLFLRQWTFKKFSKIMAWCKCLGTLAYTIVYFNFDPPNLFVHVIGGVVFLLDITYLYLLYSRQGKEWKPVENVAIKA</sequence>
<feature type="transmembrane region" description="Helical" evidence="5">
    <location>
        <begin position="78"/>
        <end position="99"/>
    </location>
</feature>
<keyword evidence="7" id="KW-1185">Reference proteome</keyword>
<dbReference type="InterPro" id="IPR039020">
    <property type="entry name" value="PaxB-like"/>
</dbReference>
<keyword evidence="2 5" id="KW-0812">Transmembrane</keyword>
<proteinExistence type="predicted"/>
<dbReference type="PANTHER" id="PTHR42038:SF2">
    <property type="entry name" value="TERPENE CYCLASE AUSL"/>
    <property type="match status" value="1"/>
</dbReference>
<evidence type="ECO:0000256" key="1">
    <source>
        <dbReference type="ARBA" id="ARBA00004141"/>
    </source>
</evidence>
<evidence type="ECO:0000313" key="7">
    <source>
        <dbReference type="Proteomes" id="UP000683507"/>
    </source>
</evidence>